<dbReference type="FunFam" id="3.30.200.20:FF:000309">
    <property type="entry name" value="Leucine-rich repeat receptor protein kinase MSP1"/>
    <property type="match status" value="1"/>
</dbReference>
<keyword evidence="11" id="KW-0064">Aspartyl protease</keyword>
<comment type="subcellular location">
    <subcellularLocation>
        <location evidence="1">Membrane</location>
        <topology evidence="1">Single-pass type I membrane protein</topology>
    </subcellularLocation>
</comment>
<dbReference type="InterPro" id="IPR043502">
    <property type="entry name" value="DNA/RNA_pol_sf"/>
</dbReference>
<feature type="region of interest" description="Disordered" evidence="21">
    <location>
        <begin position="188"/>
        <end position="233"/>
    </location>
</feature>
<dbReference type="InterPro" id="IPR011009">
    <property type="entry name" value="Kinase-like_dom_sf"/>
</dbReference>
<name>A0A2N9JBD5_FAGSY</name>
<proteinExistence type="predicted"/>
<evidence type="ECO:0000256" key="20">
    <source>
        <dbReference type="PROSITE-ProRule" id="PRU00047"/>
    </source>
</evidence>
<dbReference type="InterPro" id="IPR036875">
    <property type="entry name" value="Znf_CCHC_sf"/>
</dbReference>
<dbReference type="InterPro" id="IPR051420">
    <property type="entry name" value="Ser_Thr_Kinases_DiverseReg"/>
</dbReference>
<evidence type="ECO:0000256" key="1">
    <source>
        <dbReference type="ARBA" id="ARBA00004479"/>
    </source>
</evidence>
<dbReference type="PROSITE" id="PS50011">
    <property type="entry name" value="PROTEIN_KINASE_DOM"/>
    <property type="match status" value="1"/>
</dbReference>
<dbReference type="PANTHER" id="PTHR48005:SF16">
    <property type="entry name" value="MDIS1-INTERACTING RECEPTOR LIKE KINASE 2-LIKE ISOFORM X1"/>
    <property type="match status" value="1"/>
</dbReference>
<keyword evidence="20" id="KW-0479">Metal-binding</keyword>
<dbReference type="Gene3D" id="1.10.510.10">
    <property type="entry name" value="Transferase(Phosphotransferase) domain 1"/>
    <property type="match status" value="1"/>
</dbReference>
<evidence type="ECO:0000256" key="17">
    <source>
        <dbReference type="ARBA" id="ARBA00023180"/>
    </source>
</evidence>
<reference evidence="25" key="1">
    <citation type="submission" date="2018-02" db="EMBL/GenBank/DDBJ databases">
        <authorList>
            <person name="Cohen D.B."/>
            <person name="Kent A.D."/>
        </authorList>
    </citation>
    <scope>NUCLEOTIDE SEQUENCE</scope>
</reference>
<dbReference type="Pfam" id="PF25597">
    <property type="entry name" value="SH3_retrovirus"/>
    <property type="match status" value="1"/>
</dbReference>
<feature type="compositionally biased region" description="Basic and acidic residues" evidence="21">
    <location>
        <begin position="205"/>
        <end position="214"/>
    </location>
</feature>
<keyword evidence="13" id="KW-0067">ATP-binding</keyword>
<dbReference type="Pfam" id="PF00098">
    <property type="entry name" value="zf-CCHC"/>
    <property type="match status" value="1"/>
</dbReference>
<keyword evidence="15" id="KW-0472">Membrane</keyword>
<feature type="domain" description="CCHC-type" evidence="23">
    <location>
        <begin position="236"/>
        <end position="249"/>
    </location>
</feature>
<evidence type="ECO:0000256" key="11">
    <source>
        <dbReference type="ARBA" id="ARBA00022750"/>
    </source>
</evidence>
<dbReference type="GO" id="GO:0008270">
    <property type="term" value="F:zinc ion binding"/>
    <property type="evidence" value="ECO:0007669"/>
    <property type="project" value="UniProtKB-KW"/>
</dbReference>
<feature type="domain" description="Integrase catalytic" evidence="24">
    <location>
        <begin position="460"/>
        <end position="630"/>
    </location>
</feature>
<evidence type="ECO:0000256" key="4">
    <source>
        <dbReference type="ARBA" id="ARBA00022553"/>
    </source>
</evidence>
<evidence type="ECO:0000256" key="15">
    <source>
        <dbReference type="ARBA" id="ARBA00023136"/>
    </source>
</evidence>
<dbReference type="InterPro" id="IPR013103">
    <property type="entry name" value="RVT_2"/>
</dbReference>
<comment type="catalytic activity">
    <reaction evidence="19">
        <text>L-seryl-[protein] + ATP = O-phospho-L-seryl-[protein] + ADP + H(+)</text>
        <dbReference type="Rhea" id="RHEA:17989"/>
        <dbReference type="Rhea" id="RHEA-COMP:9863"/>
        <dbReference type="Rhea" id="RHEA-COMP:11604"/>
        <dbReference type="ChEBI" id="CHEBI:15378"/>
        <dbReference type="ChEBI" id="CHEBI:29999"/>
        <dbReference type="ChEBI" id="CHEBI:30616"/>
        <dbReference type="ChEBI" id="CHEBI:83421"/>
        <dbReference type="ChEBI" id="CHEBI:456216"/>
        <dbReference type="EC" id="2.7.11.1"/>
    </reaction>
</comment>
<keyword evidence="17" id="KW-0325">Glycoprotein</keyword>
<gene>
    <name evidence="25" type="ORF">FSB_LOCUS61661</name>
</gene>
<evidence type="ECO:0000256" key="19">
    <source>
        <dbReference type="ARBA" id="ARBA00048679"/>
    </source>
</evidence>
<keyword evidence="20" id="KW-0862">Zinc</keyword>
<dbReference type="SMART" id="SM00343">
    <property type="entry name" value="ZnF_C2HC"/>
    <property type="match status" value="1"/>
</dbReference>
<keyword evidence="4" id="KW-0597">Phosphoprotein</keyword>
<evidence type="ECO:0000256" key="6">
    <source>
        <dbReference type="ARBA" id="ARBA00022679"/>
    </source>
</evidence>
<organism evidence="25">
    <name type="scientific">Fagus sylvatica</name>
    <name type="common">Beechnut</name>
    <dbReference type="NCBI Taxonomy" id="28930"/>
    <lineage>
        <taxon>Eukaryota</taxon>
        <taxon>Viridiplantae</taxon>
        <taxon>Streptophyta</taxon>
        <taxon>Embryophyta</taxon>
        <taxon>Tracheophyta</taxon>
        <taxon>Spermatophyta</taxon>
        <taxon>Magnoliopsida</taxon>
        <taxon>eudicotyledons</taxon>
        <taxon>Gunneridae</taxon>
        <taxon>Pentapetalae</taxon>
        <taxon>rosids</taxon>
        <taxon>fabids</taxon>
        <taxon>Fagales</taxon>
        <taxon>Fagaceae</taxon>
        <taxon>Fagus</taxon>
    </lineage>
</organism>
<keyword evidence="7" id="KW-0812">Transmembrane</keyword>
<dbReference type="Gene3D" id="3.30.200.20">
    <property type="entry name" value="Phosphorylase Kinase, domain 1"/>
    <property type="match status" value="1"/>
</dbReference>
<dbReference type="Pfam" id="PF14223">
    <property type="entry name" value="Retrotran_gag_2"/>
    <property type="match status" value="1"/>
</dbReference>
<dbReference type="InterPro" id="IPR054722">
    <property type="entry name" value="PolX-like_BBD"/>
</dbReference>
<dbReference type="InterPro" id="IPR057670">
    <property type="entry name" value="SH3_retrovirus"/>
</dbReference>
<evidence type="ECO:0000256" key="12">
    <source>
        <dbReference type="ARBA" id="ARBA00022777"/>
    </source>
</evidence>
<dbReference type="PANTHER" id="PTHR48005">
    <property type="entry name" value="LEUCINE RICH REPEAT KINASE 2"/>
    <property type="match status" value="1"/>
</dbReference>
<dbReference type="SUPFAM" id="SSF56672">
    <property type="entry name" value="DNA/RNA polymerases"/>
    <property type="match status" value="1"/>
</dbReference>
<evidence type="ECO:0000259" key="23">
    <source>
        <dbReference type="PROSITE" id="PS50158"/>
    </source>
</evidence>
<dbReference type="EC" id="2.7.11.1" evidence="2"/>
<feature type="compositionally biased region" description="Basic residues" evidence="21">
    <location>
        <begin position="215"/>
        <end position="230"/>
    </location>
</feature>
<dbReference type="PROSITE" id="PS50158">
    <property type="entry name" value="ZF_CCHC"/>
    <property type="match status" value="1"/>
</dbReference>
<evidence type="ECO:0000256" key="16">
    <source>
        <dbReference type="ARBA" id="ARBA00023170"/>
    </source>
</evidence>
<dbReference type="FunFam" id="1.10.510.10:FF:000445">
    <property type="entry name" value="MDIS1-interacting receptor like kinase 2"/>
    <property type="match status" value="1"/>
</dbReference>
<evidence type="ECO:0000256" key="3">
    <source>
        <dbReference type="ARBA" id="ARBA00022527"/>
    </source>
</evidence>
<dbReference type="CDD" id="cd09272">
    <property type="entry name" value="RNase_HI_RT_Ty1"/>
    <property type="match status" value="1"/>
</dbReference>
<dbReference type="InterPro" id="IPR012337">
    <property type="entry name" value="RNaseH-like_sf"/>
</dbReference>
<keyword evidence="14" id="KW-1133">Transmembrane helix</keyword>
<keyword evidence="6" id="KW-0808">Transferase</keyword>
<evidence type="ECO:0000256" key="18">
    <source>
        <dbReference type="ARBA" id="ARBA00047899"/>
    </source>
</evidence>
<keyword evidence="11" id="KW-0378">Hydrolase</keyword>
<keyword evidence="10" id="KW-0547">Nucleotide-binding</keyword>
<keyword evidence="16" id="KW-0675">Receptor</keyword>
<evidence type="ECO:0000256" key="5">
    <source>
        <dbReference type="ARBA" id="ARBA00022614"/>
    </source>
</evidence>
<keyword evidence="8" id="KW-0732">Signal</keyword>
<dbReference type="GO" id="GO:0004190">
    <property type="term" value="F:aspartic-type endopeptidase activity"/>
    <property type="evidence" value="ECO:0007669"/>
    <property type="project" value="UniProtKB-KW"/>
</dbReference>
<dbReference type="SUPFAM" id="SSF56112">
    <property type="entry name" value="Protein kinase-like (PK-like)"/>
    <property type="match status" value="1"/>
</dbReference>
<dbReference type="InterPro" id="IPR001584">
    <property type="entry name" value="Integrase_cat-core"/>
</dbReference>
<protein>
    <recommendedName>
        <fullName evidence="2">non-specific serine/threonine protein kinase</fullName>
        <ecNumber evidence="2">2.7.11.1</ecNumber>
    </recommendedName>
</protein>
<evidence type="ECO:0000313" key="25">
    <source>
        <dbReference type="EMBL" id="SPD33779.1"/>
    </source>
</evidence>
<dbReference type="Pfam" id="PF13976">
    <property type="entry name" value="gag_pre-integrs"/>
    <property type="match status" value="1"/>
</dbReference>
<evidence type="ECO:0000256" key="9">
    <source>
        <dbReference type="ARBA" id="ARBA00022737"/>
    </source>
</evidence>
<dbReference type="Pfam" id="PF22936">
    <property type="entry name" value="Pol_BBD"/>
    <property type="match status" value="1"/>
</dbReference>
<sequence>MTGEEGKVSGIEKFDGTDFGYWRMQIEDYLYGKKLHLPLLGEKPEDMEDAEWTLLDRQVLGVIRLTLSRTVAHNVVKEKTTAELMTALCGMYEKPSANNKVHLMKKLFNLKMAEGTAVAQHLNEFNTITNQLSSVEIEFDDEIRALIVLASLPNSWEAMRMAVSNSAGKGKLKYNDIRDLILGEEVRRRDAGETSSSGSALNLEARGRGKDRNYNRGRSKSRKGRSKSKPGRQLECWNCGKTGHIRKNCWELKKKNENDSANVVTEEVHDALLLSVDSPIESWVLDSGASFHTTAHREIIQNYVAGDFGKVYLADDEALDVVGMGDVRITLPNGSVWLLQKVRHVPELKRNLISVGQLDTEGHAILFVGGTWKITKGAMVVARGKKTGTLYMTTSPRDTIAVAEAGADTNLWHRRLGHMSEKGMKVLLSKGKLPNLKSVEFDMCESCILGKQKKVSFLKGGRTPKSKKLELVHTDLWGPSPIASLGGSRYYVTFIDDSSRKVWVYFLKNKSEVFETFKKWRAMVETETDLKLKCLRSDNGGEYINGGFKEFCAANGIRMEKTIPRTPQQNGVAERMNRTLNERARSMRLHAGLPETFWADAVNTAAYLINRGPSVPLEFRIPEEVWSGKEVNLSYLKVFGCVSYVHIDSDARSKLDAKSRKCFFIGYGDETFGYRFWDDQNRKVIRSRNVIFNEQVMYKDRTVVKKRRRMQNPQVEQCTPAITVRRSSRNIRPPQRFSPSLFYILLTDGGEPESYDEALQIEDSIKWELAMKDEMNSLMTSQTWELTELPQRKKALHNKWVYRVKEEHDGSKRYKARLVVKGFQQKEGVDYTDIFSPVVKLTTIRLVLGIVATENLHLEQLDVKTAFLHGDLEEDIYMSQPQGFIVQGKENLVCKLRKSLYGLKQAPRQWYKKFDSFMYSTGFTRCQADHCCYVKSFDNSYIILLLYVDDMLIAGSSIEEINNLKKQLSKQFAMKDLGPAKQILGMRIIRDRANGTLKLSQTEYVKKILSRFSMDEAKPVSTPLGSHFRLTKDQSPKTEQEQALHEQVGVVSRYMSNPGKQHWEAVKWILRYLKGTLGTSLCFTGADMKLTGYVDSDLAGDVDTRKSTTGYVYTLGGTAVSWVSRLQKIVALSTTEAEYVAVTEAGKEMVWLQGFLEELGQRQKKGILHSDSQSAIFLAKNPAFHSRTKHIQLRYHFIRSLLDGGQLTLEKILGAKNPADMLTKGVTIEKLNSHRRAKFRSESKEVTTSNNSGNLFSILNFDGRIVYEDIIAATNDFDDMYCIGVGGCGRVYKAQMATGHVLAIKRVSYLEGEEDEKMESFQNEIRVLSEIRHRNIVKFYGFCSNGPNKFLVYDYIDRGSLENVLRNDEEAQELGWSKRVDVVRGIANALSYMHHDCTPPIIHRDISSKNVLLNSEFEVCISDFGTARFLKPESSNWTTVAGTYGYVAPELAYTMRVTQKSDVYSFGVLALEVMMGKHPAELISSLSTVEQSIELKELLDLRLPPPTVLFEKDVASVVKQALSCLHITPNCRPTMRGVSQALLEA</sequence>
<dbReference type="InterPro" id="IPR008266">
    <property type="entry name" value="Tyr_kinase_AS"/>
</dbReference>
<dbReference type="InterPro" id="IPR036397">
    <property type="entry name" value="RNaseH_sf"/>
</dbReference>
<dbReference type="GO" id="GO:0003676">
    <property type="term" value="F:nucleic acid binding"/>
    <property type="evidence" value="ECO:0007669"/>
    <property type="project" value="InterPro"/>
</dbReference>
<dbReference type="InterPro" id="IPR001878">
    <property type="entry name" value="Znf_CCHC"/>
</dbReference>
<keyword evidence="12" id="KW-0418">Kinase</keyword>
<evidence type="ECO:0000256" key="21">
    <source>
        <dbReference type="SAM" id="MobiDB-lite"/>
    </source>
</evidence>
<keyword evidence="20" id="KW-0863">Zinc-finger</keyword>
<evidence type="ECO:0000256" key="14">
    <source>
        <dbReference type="ARBA" id="ARBA00022989"/>
    </source>
</evidence>
<dbReference type="PROSITE" id="PS00109">
    <property type="entry name" value="PROTEIN_KINASE_TYR"/>
    <property type="match status" value="1"/>
</dbReference>
<keyword evidence="11" id="KW-0645">Protease</keyword>
<dbReference type="GO" id="GO:0005524">
    <property type="term" value="F:ATP binding"/>
    <property type="evidence" value="ECO:0007669"/>
    <property type="project" value="UniProtKB-KW"/>
</dbReference>
<dbReference type="Pfam" id="PF00665">
    <property type="entry name" value="rve"/>
    <property type="match status" value="1"/>
</dbReference>
<accession>A0A2N9JBD5</accession>
<dbReference type="Gene3D" id="3.30.420.10">
    <property type="entry name" value="Ribonuclease H-like superfamily/Ribonuclease H"/>
    <property type="match status" value="1"/>
</dbReference>
<evidence type="ECO:0000256" key="13">
    <source>
        <dbReference type="ARBA" id="ARBA00022840"/>
    </source>
</evidence>
<evidence type="ECO:0000256" key="10">
    <source>
        <dbReference type="ARBA" id="ARBA00022741"/>
    </source>
</evidence>
<feature type="domain" description="Protein kinase" evidence="22">
    <location>
        <begin position="1277"/>
        <end position="1543"/>
    </location>
</feature>
<evidence type="ECO:0000259" key="22">
    <source>
        <dbReference type="PROSITE" id="PS50011"/>
    </source>
</evidence>
<dbReference type="InterPro" id="IPR000719">
    <property type="entry name" value="Prot_kinase_dom"/>
</dbReference>
<dbReference type="GO" id="GO:0004674">
    <property type="term" value="F:protein serine/threonine kinase activity"/>
    <property type="evidence" value="ECO:0007669"/>
    <property type="project" value="UniProtKB-KW"/>
</dbReference>
<dbReference type="InterPro" id="IPR025724">
    <property type="entry name" value="GAG-pre-integrase_dom"/>
</dbReference>
<keyword evidence="5" id="KW-0433">Leucine-rich repeat</keyword>
<evidence type="ECO:0000259" key="24">
    <source>
        <dbReference type="PROSITE" id="PS50994"/>
    </source>
</evidence>
<dbReference type="EMBL" id="OIVN01006472">
    <property type="protein sequence ID" value="SPD33779.1"/>
    <property type="molecule type" value="Genomic_DNA"/>
</dbReference>
<dbReference type="PROSITE" id="PS50994">
    <property type="entry name" value="INTEGRASE"/>
    <property type="match status" value="1"/>
</dbReference>
<dbReference type="Pfam" id="PF00069">
    <property type="entry name" value="Pkinase"/>
    <property type="match status" value="1"/>
</dbReference>
<dbReference type="GO" id="GO:0016020">
    <property type="term" value="C:membrane"/>
    <property type="evidence" value="ECO:0007669"/>
    <property type="project" value="UniProtKB-SubCell"/>
</dbReference>
<dbReference type="SUPFAM" id="SSF57756">
    <property type="entry name" value="Retrovirus zinc finger-like domains"/>
    <property type="match status" value="1"/>
</dbReference>
<comment type="catalytic activity">
    <reaction evidence="18">
        <text>L-threonyl-[protein] + ATP = O-phospho-L-threonyl-[protein] + ADP + H(+)</text>
        <dbReference type="Rhea" id="RHEA:46608"/>
        <dbReference type="Rhea" id="RHEA-COMP:11060"/>
        <dbReference type="Rhea" id="RHEA-COMP:11605"/>
        <dbReference type="ChEBI" id="CHEBI:15378"/>
        <dbReference type="ChEBI" id="CHEBI:30013"/>
        <dbReference type="ChEBI" id="CHEBI:30616"/>
        <dbReference type="ChEBI" id="CHEBI:61977"/>
        <dbReference type="ChEBI" id="CHEBI:456216"/>
        <dbReference type="EC" id="2.7.11.1"/>
    </reaction>
</comment>
<keyword evidence="9" id="KW-0677">Repeat</keyword>
<evidence type="ECO:0000256" key="2">
    <source>
        <dbReference type="ARBA" id="ARBA00012513"/>
    </source>
</evidence>
<evidence type="ECO:0000256" key="8">
    <source>
        <dbReference type="ARBA" id="ARBA00022729"/>
    </source>
</evidence>
<evidence type="ECO:0000256" key="7">
    <source>
        <dbReference type="ARBA" id="ARBA00022692"/>
    </source>
</evidence>
<dbReference type="Pfam" id="PF07727">
    <property type="entry name" value="RVT_2"/>
    <property type="match status" value="1"/>
</dbReference>
<keyword evidence="3" id="KW-0723">Serine/threonine-protein kinase</keyword>
<dbReference type="GO" id="GO:0015074">
    <property type="term" value="P:DNA integration"/>
    <property type="evidence" value="ECO:0007669"/>
    <property type="project" value="InterPro"/>
</dbReference>
<dbReference type="SUPFAM" id="SSF53098">
    <property type="entry name" value="Ribonuclease H-like"/>
    <property type="match status" value="1"/>
</dbReference>